<evidence type="ECO:0000256" key="1">
    <source>
        <dbReference type="SAM" id="Phobius"/>
    </source>
</evidence>
<protein>
    <submittedName>
        <fullName evidence="2">Uncharacterized protein</fullName>
    </submittedName>
</protein>
<gene>
    <name evidence="2" type="ORF">Nepgr_031339</name>
</gene>
<organism evidence="2 3">
    <name type="scientific">Nepenthes gracilis</name>
    <name type="common">Slender pitcher plant</name>
    <dbReference type="NCBI Taxonomy" id="150966"/>
    <lineage>
        <taxon>Eukaryota</taxon>
        <taxon>Viridiplantae</taxon>
        <taxon>Streptophyta</taxon>
        <taxon>Embryophyta</taxon>
        <taxon>Tracheophyta</taxon>
        <taxon>Spermatophyta</taxon>
        <taxon>Magnoliopsida</taxon>
        <taxon>eudicotyledons</taxon>
        <taxon>Gunneridae</taxon>
        <taxon>Pentapetalae</taxon>
        <taxon>Caryophyllales</taxon>
        <taxon>Nepenthaceae</taxon>
        <taxon>Nepenthes</taxon>
    </lineage>
</organism>
<accession>A0AAD3TIA1</accession>
<keyword evidence="1" id="KW-0812">Transmembrane</keyword>
<keyword evidence="1" id="KW-1133">Transmembrane helix</keyword>
<feature type="transmembrane region" description="Helical" evidence="1">
    <location>
        <begin position="58"/>
        <end position="81"/>
    </location>
</feature>
<sequence>MLPSESRRDFVPALSFADPDDGVVGSDSVTRAFASASIWGFLPVGMRMNYLLSRLPSLRFGCCCGSALRSWIEFLAPPYVVQSSSKVAAGMADLAVGVLLLLLLCGQWNDAEAVFSYSGLIAFAAAAVWIM</sequence>
<feature type="transmembrane region" description="Helical" evidence="1">
    <location>
        <begin position="113"/>
        <end position="130"/>
    </location>
</feature>
<proteinExistence type="predicted"/>
<dbReference type="AlphaFoldDB" id="A0AAD3TIA1"/>
<dbReference type="EMBL" id="BSYO01000036">
    <property type="protein sequence ID" value="GMH29496.1"/>
    <property type="molecule type" value="Genomic_DNA"/>
</dbReference>
<reference evidence="2" key="1">
    <citation type="submission" date="2023-05" db="EMBL/GenBank/DDBJ databases">
        <title>Nepenthes gracilis genome sequencing.</title>
        <authorList>
            <person name="Fukushima K."/>
        </authorList>
    </citation>
    <scope>NUCLEOTIDE SEQUENCE</scope>
    <source>
        <strain evidence="2">SING2019-196</strain>
    </source>
</reference>
<keyword evidence="3" id="KW-1185">Reference proteome</keyword>
<evidence type="ECO:0000313" key="3">
    <source>
        <dbReference type="Proteomes" id="UP001279734"/>
    </source>
</evidence>
<keyword evidence="1" id="KW-0472">Membrane</keyword>
<feature type="transmembrane region" description="Helical" evidence="1">
    <location>
        <begin position="87"/>
        <end position="106"/>
    </location>
</feature>
<name>A0AAD3TIA1_NEPGR</name>
<comment type="caution">
    <text evidence="2">The sequence shown here is derived from an EMBL/GenBank/DDBJ whole genome shotgun (WGS) entry which is preliminary data.</text>
</comment>
<evidence type="ECO:0000313" key="2">
    <source>
        <dbReference type="EMBL" id="GMH29496.1"/>
    </source>
</evidence>
<dbReference type="Proteomes" id="UP001279734">
    <property type="component" value="Unassembled WGS sequence"/>
</dbReference>